<evidence type="ECO:0000313" key="2">
    <source>
        <dbReference type="Proteomes" id="UP000242715"/>
    </source>
</evidence>
<dbReference type="OrthoDB" id="1918918at2759"/>
<evidence type="ECO:0000313" key="1">
    <source>
        <dbReference type="EMBL" id="GAU26671.1"/>
    </source>
</evidence>
<dbReference type="EMBL" id="DF973340">
    <property type="protein sequence ID" value="GAU26671.1"/>
    <property type="molecule type" value="Genomic_DNA"/>
</dbReference>
<reference evidence="2" key="1">
    <citation type="journal article" date="2017" name="Front. Plant Sci.">
        <title>Climate Clever Clovers: New Paradigm to Reduce the Environmental Footprint of Ruminants by Breeding Low Methanogenic Forages Utilizing Haplotype Variation.</title>
        <authorList>
            <person name="Kaur P."/>
            <person name="Appels R."/>
            <person name="Bayer P.E."/>
            <person name="Keeble-Gagnere G."/>
            <person name="Wang J."/>
            <person name="Hirakawa H."/>
            <person name="Shirasawa K."/>
            <person name="Vercoe P."/>
            <person name="Stefanova K."/>
            <person name="Durmic Z."/>
            <person name="Nichols P."/>
            <person name="Revell C."/>
            <person name="Isobe S.N."/>
            <person name="Edwards D."/>
            <person name="Erskine W."/>
        </authorList>
    </citation>
    <scope>NUCLEOTIDE SEQUENCE [LARGE SCALE GENOMIC DNA]</scope>
    <source>
        <strain evidence="2">cv. Daliak</strain>
    </source>
</reference>
<dbReference type="AlphaFoldDB" id="A0A2Z6M3H2"/>
<sequence>MLDGSSDVGTDNYGGFYSDLEKMHSGELLYSIPPPLFEDYNHQNEIVVDDDNDDPFSHQSFLWNWNF</sequence>
<gene>
    <name evidence="1" type="ORF">TSUD_314480</name>
</gene>
<name>A0A2Z6M3H2_TRISU</name>
<dbReference type="Proteomes" id="UP000242715">
    <property type="component" value="Unassembled WGS sequence"/>
</dbReference>
<accession>A0A2Z6M3H2</accession>
<organism evidence="1 2">
    <name type="scientific">Trifolium subterraneum</name>
    <name type="common">Subterranean clover</name>
    <dbReference type="NCBI Taxonomy" id="3900"/>
    <lineage>
        <taxon>Eukaryota</taxon>
        <taxon>Viridiplantae</taxon>
        <taxon>Streptophyta</taxon>
        <taxon>Embryophyta</taxon>
        <taxon>Tracheophyta</taxon>
        <taxon>Spermatophyta</taxon>
        <taxon>Magnoliopsida</taxon>
        <taxon>eudicotyledons</taxon>
        <taxon>Gunneridae</taxon>
        <taxon>Pentapetalae</taxon>
        <taxon>rosids</taxon>
        <taxon>fabids</taxon>
        <taxon>Fabales</taxon>
        <taxon>Fabaceae</taxon>
        <taxon>Papilionoideae</taxon>
        <taxon>50 kb inversion clade</taxon>
        <taxon>NPAAA clade</taxon>
        <taxon>Hologalegina</taxon>
        <taxon>IRL clade</taxon>
        <taxon>Trifolieae</taxon>
        <taxon>Trifolium</taxon>
    </lineage>
</organism>
<keyword evidence="2" id="KW-1185">Reference proteome</keyword>
<protein>
    <submittedName>
        <fullName evidence="1">Uncharacterized protein</fullName>
    </submittedName>
</protein>
<proteinExistence type="predicted"/>